<dbReference type="InterPro" id="IPR053710">
    <property type="entry name" value="Arylamine_NAT_domain_sf"/>
</dbReference>
<evidence type="ECO:0000256" key="1">
    <source>
        <dbReference type="ARBA" id="ARBA00006547"/>
    </source>
</evidence>
<protein>
    <submittedName>
        <fullName evidence="2">Arylamine N-acetyltransferase</fullName>
    </submittedName>
</protein>
<organism evidence="2 3">
    <name type="scientific">Wansuia hejianensis</name>
    <dbReference type="NCBI Taxonomy" id="2763667"/>
    <lineage>
        <taxon>Bacteria</taxon>
        <taxon>Bacillati</taxon>
        <taxon>Bacillota</taxon>
        <taxon>Clostridia</taxon>
        <taxon>Lachnospirales</taxon>
        <taxon>Lachnospiraceae</taxon>
        <taxon>Wansuia</taxon>
    </lineage>
</organism>
<dbReference type="InterPro" id="IPR001447">
    <property type="entry name" value="Arylamine_N-AcTrfase"/>
</dbReference>
<comment type="similarity">
    <text evidence="1">Belongs to the arylamine N-acetyltransferase family.</text>
</comment>
<dbReference type="PANTHER" id="PTHR11786:SF0">
    <property type="entry name" value="ARYLAMINE N-ACETYLTRANSFERASE 4-RELATED"/>
    <property type="match status" value="1"/>
</dbReference>
<sequence>MKRQKRFFTDTYEKLPDTGKYLERIGCTEKITLDLKGLDSLIYAHQLSVPYENTDIYEYGLPIRLEADALSRKIIEERRGGYCFELNGLFFSLLYTLGFDAYPCSCRVMKNSGSLAPIRHRGTIVRLDKQLYYCDVGYGGRMYPGAVLIREKNRQERMGEEFWMEQYDESWWMLKRKETREGNEEGFCELMVGTFQNSPLDYCALNEFCWNSPDSPFRRHLRAHIRTETGYCGLIDRKLTTIREGREEIRILDSELEIAKALELHFHLPVRRDTKRNSFSI</sequence>
<dbReference type="PANTHER" id="PTHR11786">
    <property type="entry name" value="N-HYDROXYARYLAMINE O-ACETYLTRANSFERASE"/>
    <property type="match status" value="1"/>
</dbReference>
<evidence type="ECO:0000313" key="3">
    <source>
        <dbReference type="Proteomes" id="UP000515860"/>
    </source>
</evidence>
<gene>
    <name evidence="2" type="ORF">H9Q79_05400</name>
</gene>
<accession>A0A7G9GFZ4</accession>
<dbReference type="Gene3D" id="3.30.2140.20">
    <property type="match status" value="1"/>
</dbReference>
<dbReference type="SUPFAM" id="SSF54001">
    <property type="entry name" value="Cysteine proteinases"/>
    <property type="match status" value="1"/>
</dbReference>
<dbReference type="RefSeq" id="WP_249329354.1">
    <property type="nucleotide sequence ID" value="NZ_CP060635.1"/>
</dbReference>
<dbReference type="Proteomes" id="UP000515860">
    <property type="component" value="Chromosome"/>
</dbReference>
<dbReference type="KEGG" id="whj:H9Q79_05400"/>
<keyword evidence="2" id="KW-0808">Transferase</keyword>
<name>A0A7G9GFZ4_9FIRM</name>
<dbReference type="GO" id="GO:0016407">
    <property type="term" value="F:acetyltransferase activity"/>
    <property type="evidence" value="ECO:0007669"/>
    <property type="project" value="InterPro"/>
</dbReference>
<dbReference type="Pfam" id="PF00797">
    <property type="entry name" value="Acetyltransf_2"/>
    <property type="match status" value="1"/>
</dbReference>
<evidence type="ECO:0000313" key="2">
    <source>
        <dbReference type="EMBL" id="QNM09726.1"/>
    </source>
</evidence>
<reference evidence="2 3" key="1">
    <citation type="submission" date="2020-08" db="EMBL/GenBank/DDBJ databases">
        <authorList>
            <person name="Liu C."/>
            <person name="Sun Q."/>
        </authorList>
    </citation>
    <scope>NUCLEOTIDE SEQUENCE [LARGE SCALE GENOMIC DNA]</scope>
    <source>
        <strain evidence="2 3">NSJ-29</strain>
    </source>
</reference>
<keyword evidence="3" id="KW-1185">Reference proteome</keyword>
<dbReference type="AlphaFoldDB" id="A0A7G9GFZ4"/>
<dbReference type="InterPro" id="IPR038765">
    <property type="entry name" value="Papain-like_cys_pep_sf"/>
</dbReference>
<dbReference type="EMBL" id="CP060635">
    <property type="protein sequence ID" value="QNM09726.1"/>
    <property type="molecule type" value="Genomic_DNA"/>
</dbReference>
<proteinExistence type="inferred from homology"/>